<organism evidence="2">
    <name type="scientific">Bacillus mycoides</name>
    <dbReference type="NCBI Taxonomy" id="1405"/>
    <lineage>
        <taxon>Bacteria</taxon>
        <taxon>Bacillati</taxon>
        <taxon>Bacillota</taxon>
        <taxon>Bacilli</taxon>
        <taxon>Bacillales</taxon>
        <taxon>Bacillaceae</taxon>
        <taxon>Bacillus</taxon>
        <taxon>Bacillus cereus group</taxon>
    </lineage>
</organism>
<keyword evidence="25" id="KW-1185">Reference proteome</keyword>
<reference evidence="4" key="4">
    <citation type="submission" date="2016-01" db="EMBL/GenBank/DDBJ databases">
        <authorList>
            <person name="Van Zyl L.J."/>
            <person name="Matobola R."/>
            <person name="Klein T."/>
            <person name="Biteghe F.A."/>
            <person name="Kirby B."/>
            <person name="Trindade M.I."/>
        </authorList>
    </citation>
    <scope>NUCLEOTIDE SEQUENCE</scope>
    <source>
        <strain evidence="4">PE8-15</strain>
    </source>
</reference>
<evidence type="ECO:0000313" key="11">
    <source>
        <dbReference type="EMBL" id="REF25016.1"/>
    </source>
</evidence>
<evidence type="ECO:0000313" key="21">
    <source>
        <dbReference type="Proteomes" id="UP000195696"/>
    </source>
</evidence>
<reference evidence="21" key="7">
    <citation type="submission" date="2016-08" db="EMBL/GenBank/DDBJ databases">
        <authorList>
            <person name="Seilhamer J.J."/>
        </authorList>
    </citation>
    <scope>NUCLEOTIDE SEQUENCE [LARGE SCALE GENOMIC DNA]</scope>
    <source>
        <strain evidence="21">SDA_GO95</strain>
    </source>
</reference>
<dbReference type="Pfam" id="PF13082">
    <property type="entry name" value="DUF3931"/>
    <property type="match status" value="1"/>
</dbReference>
<dbReference type="EMBL" id="ACMP01000053">
    <property type="protein sequence ID" value="EEL71571.1"/>
    <property type="molecule type" value="Genomic_DNA"/>
</dbReference>
<dbReference type="Proteomes" id="UP000001753">
    <property type="component" value="Chromosome"/>
</dbReference>
<dbReference type="Proteomes" id="UP000190696">
    <property type="component" value="Unassembled WGS sequence"/>
</dbReference>
<dbReference type="EMBL" id="MRWU01000002">
    <property type="protein sequence ID" value="OSX95835.1"/>
    <property type="molecule type" value="Genomic_DNA"/>
</dbReference>
<evidence type="ECO:0000313" key="7">
    <source>
        <dbReference type="EMBL" id="OOR08100.1"/>
    </source>
</evidence>
<dbReference type="HOGENOM" id="CLU_193505_0_0_9"/>
<reference evidence="3 14" key="2">
    <citation type="submission" date="2012-04" db="EMBL/GenBank/DDBJ databases">
        <title>The Genome Sequence of Bacillus cereus VD078.</title>
        <authorList>
            <consortium name="The Broad Institute Genome Sequencing Platform"/>
            <consortium name="The Broad Institute Genome Sequencing Center for Infectious Disease"/>
            <person name="Feldgarden M."/>
            <person name="Van der Auwera G.A."/>
            <person name="Mahillon J."/>
            <person name="Duprez V."/>
            <person name="Timmery S."/>
            <person name="Mattelet C."/>
            <person name="Dierick K."/>
            <person name="Sun M."/>
            <person name="Yu Z."/>
            <person name="Zhu L."/>
            <person name="Hu X."/>
            <person name="Shank E.B."/>
            <person name="Swiecicka I."/>
            <person name="Hansen B.M."/>
            <person name="Andrup L."/>
            <person name="Young S.K."/>
            <person name="Zeng Q."/>
            <person name="Gargeya S."/>
            <person name="Fitzgerald M."/>
            <person name="Haas B."/>
            <person name="Abouelleil A."/>
            <person name="Alvarado L."/>
            <person name="Arachchi H.M."/>
            <person name="Berlin A."/>
            <person name="Chapman S.B."/>
            <person name="Goldberg J."/>
            <person name="Griggs A."/>
            <person name="Gujja S."/>
            <person name="Hansen M."/>
            <person name="Howarth C."/>
            <person name="Imamovic A."/>
            <person name="Larimer J."/>
            <person name="McCowen C."/>
            <person name="Montmayeur A."/>
            <person name="Murphy C."/>
            <person name="Neiman D."/>
            <person name="Pearson M."/>
            <person name="Priest M."/>
            <person name="Roberts A."/>
            <person name="Saif S."/>
            <person name="Shea T."/>
            <person name="Sisk P."/>
            <person name="Sykes S."/>
            <person name="Wortman J."/>
            <person name="Nusbaum C."/>
            <person name="Birren B."/>
        </authorList>
    </citation>
    <scope>NUCLEOTIDE SEQUENCE [LARGE SCALE GENOMIC DNA]</scope>
    <source>
        <strain evidence="3 14">VD078</strain>
    </source>
</reference>
<evidence type="ECO:0000313" key="3">
    <source>
        <dbReference type="EMBL" id="EJR38038.1"/>
    </source>
</evidence>
<reference evidence="2" key="1">
    <citation type="journal article" date="2012" name="Genome Res.">
        <title>Genomic characterization of the Bacillus cereus sensu lato species: Backdrop to the evolution of Bacillus anthracis.</title>
        <authorList>
            <person name="Zwick M.E."/>
            <person name="Joseph S.J."/>
            <person name="Didelot X."/>
            <person name="Chen P.E."/>
            <person name="Bishop-Lilly K.A."/>
            <person name="Stewart A.C."/>
            <person name="Willner K."/>
            <person name="Nolan N."/>
            <person name="Lentz S."/>
            <person name="Thomason M.K."/>
            <person name="Sozhamannan S."/>
            <person name="Mateczun A.J."/>
            <person name="Du L."/>
            <person name="Read T.D."/>
        </authorList>
    </citation>
    <scope>NUCLEOTIDE SEQUENCE [LARGE SCALE GENOMIC DNA]</scope>
    <source>
        <strain evidence="2">AH603</strain>
    </source>
</reference>
<reference evidence="7 18" key="10">
    <citation type="submission" date="2017-01" db="EMBL/GenBank/DDBJ databases">
        <title>Bacillus cereus isolates.</title>
        <authorList>
            <person name="Beno S.M."/>
        </authorList>
    </citation>
    <scope>NUCLEOTIDE SEQUENCE [LARGE SCALE GENOMIC DNA]</scope>
    <source>
        <strain evidence="7 18">FSL W7-1108</strain>
    </source>
</reference>
<reference evidence="13 24" key="13">
    <citation type="submission" date="2019-10" db="EMBL/GenBank/DDBJ databases">
        <authorList>
            <person name="Karimi E."/>
        </authorList>
    </citation>
    <scope>NUCLEOTIDE SEQUENCE [LARGE SCALE GENOMIC DNA]</scope>
    <source>
        <strain evidence="13">Bacillus sp. 71</strain>
    </source>
</reference>
<evidence type="ECO:0000313" key="2">
    <source>
        <dbReference type="EMBL" id="EEL71571.1"/>
    </source>
</evidence>
<evidence type="ECO:0000313" key="13">
    <source>
        <dbReference type="EMBL" id="VXC35689.1"/>
    </source>
</evidence>
<dbReference type="EMBL" id="CP020743">
    <property type="protein sequence ID" value="ARJ21319.1"/>
    <property type="molecule type" value="Genomic_DNA"/>
</dbReference>
<dbReference type="Proteomes" id="UP000192932">
    <property type="component" value="Chromosome"/>
</dbReference>
<dbReference type="Proteomes" id="UP000256530">
    <property type="component" value="Unassembled WGS sequence"/>
</dbReference>
<evidence type="ECO:0000313" key="5">
    <source>
        <dbReference type="EMBL" id="OFD82043.1"/>
    </source>
</evidence>
<dbReference type="EMBL" id="CABWMC010000023">
    <property type="protein sequence ID" value="VXC35689.1"/>
    <property type="molecule type" value="Genomic_DNA"/>
</dbReference>
<evidence type="ECO:0000313" key="19">
    <source>
        <dbReference type="Proteomes" id="UP000192932"/>
    </source>
</evidence>
<evidence type="ECO:0000313" key="18">
    <source>
        <dbReference type="Proteomes" id="UP000190696"/>
    </source>
</evidence>
<dbReference type="PATRIC" id="fig|86662.17.peg.3442"/>
<dbReference type="Proteomes" id="UP000065797">
    <property type="component" value="Unassembled WGS sequence"/>
</dbReference>
<dbReference type="EMBL" id="MKZQ01000035">
    <property type="protein sequence ID" value="PJN69920.1"/>
    <property type="molecule type" value="Genomic_DNA"/>
</dbReference>
<dbReference type="EMBL" id="QTTY01000027">
    <property type="protein sequence ID" value="REF25016.1"/>
    <property type="molecule type" value="Genomic_DNA"/>
</dbReference>
<evidence type="ECO:0000313" key="9">
    <source>
        <dbReference type="EMBL" id="PJN69920.1"/>
    </source>
</evidence>
<evidence type="ECO:0000313" key="17">
    <source>
        <dbReference type="Proteomes" id="UP000175835"/>
    </source>
</evidence>
<evidence type="ECO:0000313" key="20">
    <source>
        <dbReference type="Proteomes" id="UP000194131"/>
    </source>
</evidence>
<accession>A0A0B5RYV6</accession>
<reference evidence="16 17" key="5">
    <citation type="submission" date="2016-05" db="EMBL/GenBank/DDBJ databases">
        <title>Bacillus thuringiensis and Bacillus weihenstephanensis as novel biocontrol agents of wilt causing Verticillium species.</title>
        <authorList>
            <person name="Hollensteiner J."/>
            <person name="Wemheuer F."/>
            <person name="Harting R."/>
            <person name="Kolarzyk A."/>
            <person name="Diaz-Valerio S."/>
            <person name="Poehlein A."/>
            <person name="Brzuszkiewicz E."/>
            <person name="Nesemann K."/>
            <person name="Braus-Stromeyer S."/>
            <person name="Braus G."/>
            <person name="Daniel R."/>
            <person name="Liesegang H."/>
        </authorList>
    </citation>
    <scope>NUCLEOTIDE SEQUENCE [LARGE SCALE GENOMIC DNA]</scope>
    <source>
        <strain evidence="6 17">GOE11</strain>
        <strain evidence="5 16">GOE8</strain>
    </source>
</reference>
<evidence type="ECO:0000313" key="25">
    <source>
        <dbReference type="Proteomes" id="UP000596196"/>
    </source>
</evidence>
<dbReference type="InterPro" id="IPR025078">
    <property type="entry name" value="DUF3931"/>
</dbReference>
<dbReference type="EMBL" id="FMAK01000026">
    <property type="protein sequence ID" value="SCB67390.1"/>
    <property type="molecule type" value="Genomic_DNA"/>
</dbReference>
<dbReference type="Proteomes" id="UP000194131">
    <property type="component" value="Unassembled WGS sequence"/>
</dbReference>
<dbReference type="Proteomes" id="UP000175835">
    <property type="component" value="Unassembled WGS sequence"/>
</dbReference>
<reference evidence="1 19" key="11">
    <citation type="submission" date="2017-04" db="EMBL/GenBank/DDBJ databases">
        <title>The Characteristic of a Fine Plant Growth-Promoting Rhizobacteria Bacillus mycoides Gnyt1 and its Whole Genome Sequencing Analysis.</title>
        <authorList>
            <person name="Li J.H."/>
            <person name="Yao T."/>
        </authorList>
    </citation>
    <scope>NUCLEOTIDE SEQUENCE [LARGE SCALE GENOMIC DNA]</scope>
    <source>
        <strain evidence="1 19">Gnyt1</strain>
    </source>
</reference>
<reference evidence="15" key="3">
    <citation type="submission" date="2016-01" db="EMBL/GenBank/DDBJ databases">
        <authorList>
            <person name="McClelland M."/>
            <person name="Jain A."/>
            <person name="Saraogi P."/>
            <person name="Mendelson R."/>
            <person name="Westerman R."/>
            <person name="SanMiguel P."/>
            <person name="Csonka L."/>
        </authorList>
    </citation>
    <scope>NUCLEOTIDE SEQUENCE [LARGE SCALE GENOMIC DNA]</scope>
    <source>
        <strain evidence="15">PE8-15</strain>
    </source>
</reference>
<evidence type="ECO:0000313" key="16">
    <source>
        <dbReference type="Proteomes" id="UP000175706"/>
    </source>
</evidence>
<evidence type="ECO:0000313" key="6">
    <source>
        <dbReference type="EMBL" id="OFD97372.1"/>
    </source>
</evidence>
<reference evidence="8 20" key="9">
    <citation type="submission" date="2016-12" db="EMBL/GenBank/DDBJ databases">
        <title>Genome Sequences of Twelve Sporeforming Bacillus Species Isolated from Foods.</title>
        <authorList>
            <person name="De Jong A."/>
            <person name="Holsappel S."/>
            <person name="Kuipers O.P."/>
        </authorList>
    </citation>
    <scope>NUCLEOTIDE SEQUENCE [LARGE SCALE GENOMIC DNA]</scope>
    <source>
        <strain evidence="8 20">S3E15</strain>
    </source>
</reference>
<reference evidence="12" key="6">
    <citation type="submission" date="2016-08" db="EMBL/GenBank/DDBJ databases">
        <authorList>
            <person name="Loux V."/>
            <person name="Rue O."/>
        </authorList>
    </citation>
    <scope>NUCLEOTIDE SEQUENCE</scope>
    <source>
        <strain evidence="12">SDA_GO95</strain>
    </source>
</reference>
<dbReference type="AlphaFoldDB" id="A0A084J5U4"/>
<accession>J8IE51</accession>
<evidence type="ECO:0000313" key="1">
    <source>
        <dbReference type="EMBL" id="ARJ21319.1"/>
    </source>
</evidence>
<dbReference type="OMA" id="ETYSYPK"/>
<name>A0A084J5U4_BACMY</name>
<evidence type="ECO:0000313" key="10">
    <source>
        <dbReference type="EMBL" id="QQA17487.1"/>
    </source>
</evidence>
<dbReference type="Proteomes" id="UP000195696">
    <property type="component" value="Unassembled WGS sequence"/>
</dbReference>
<sequence length="84" mass="9660">MDNNEKKCNVISIDGKKKKSDTYSYPKLVVENKTYEFSSFVLCGETPDGRRLVLTHMISTDEFAGFVKSLDTVLQKKIERIFFS</sequence>
<dbReference type="EMBL" id="AHEV01000022">
    <property type="protein sequence ID" value="EJR38038.1"/>
    <property type="molecule type" value="Genomic_DNA"/>
</dbReference>
<accession>A0A653Y0V1</accession>
<dbReference type="Proteomes" id="UP000437562">
    <property type="component" value="Unassembled WGS sequence"/>
</dbReference>
<dbReference type="PATRIC" id="fig|1405.14.peg.2649"/>
<evidence type="ECO:0000313" key="12">
    <source>
        <dbReference type="EMBL" id="SCB67390.1"/>
    </source>
</evidence>
<dbReference type="EMBL" id="CP065877">
    <property type="protein sequence ID" value="QQA17487.1"/>
    <property type="molecule type" value="Genomic_DNA"/>
</dbReference>
<protein>
    <submittedName>
        <fullName evidence="10">DUF3931 domain-containing protein</fullName>
    </submittedName>
    <submittedName>
        <fullName evidence="11">Uncharacterized protein DUF3931</fullName>
    </submittedName>
</protein>
<dbReference type="Proteomes" id="UP000596196">
    <property type="component" value="Chromosome"/>
</dbReference>
<dbReference type="GeneID" id="301200005"/>
<accession>C2PTV6</accession>
<dbReference type="EMBL" id="LXLT01000019">
    <property type="protein sequence ID" value="OFD82043.1"/>
    <property type="molecule type" value="Genomic_DNA"/>
</dbReference>
<dbReference type="EMBL" id="LXLX01000022">
    <property type="protein sequence ID" value="OFD97372.1"/>
    <property type="molecule type" value="Genomic_DNA"/>
</dbReference>
<evidence type="ECO:0000313" key="24">
    <source>
        <dbReference type="Proteomes" id="UP000437562"/>
    </source>
</evidence>
<reference evidence="9 22" key="8">
    <citation type="submission" date="2016-10" db="EMBL/GenBank/DDBJ databases">
        <title>Genome Sequence of Bacillus weihenstephanensis GM6LP.</title>
        <authorList>
            <person name="Poehlein A."/>
            <person name="Wemheuer F."/>
            <person name="Hollensteiner J."/>
            <person name="Wemheuer B."/>
        </authorList>
    </citation>
    <scope>NUCLEOTIDE SEQUENCE [LARGE SCALE GENOMIC DNA]</scope>
    <source>
        <strain evidence="9 22">GM6LP</strain>
    </source>
</reference>
<evidence type="ECO:0000313" key="8">
    <source>
        <dbReference type="EMBL" id="OSX95835.1"/>
    </source>
</evidence>
<proteinExistence type="predicted"/>
<evidence type="ECO:0000313" key="15">
    <source>
        <dbReference type="Proteomes" id="UP000065797"/>
    </source>
</evidence>
<dbReference type="Proteomes" id="UP000236165">
    <property type="component" value="Unassembled WGS sequence"/>
</dbReference>
<reference evidence="11 23" key="12">
    <citation type="submission" date="2018-08" db="EMBL/GenBank/DDBJ databases">
        <title>Freshwater and sediment microbial communities from various areas in North America, analyzing microbe dynamics in response to fracking.</title>
        <authorList>
            <person name="Lamendella R."/>
        </authorList>
    </citation>
    <scope>NUCLEOTIDE SEQUENCE [LARGE SCALE GENOMIC DNA]</scope>
    <source>
        <strain evidence="11 23">DB-1</strain>
    </source>
</reference>
<dbReference type="Proteomes" id="UP000006976">
    <property type="component" value="Unassembled WGS sequence"/>
</dbReference>
<dbReference type="KEGG" id="bmyo:BG05_4321"/>
<accession>C2XRV6</accession>
<evidence type="ECO:0000313" key="22">
    <source>
        <dbReference type="Proteomes" id="UP000236165"/>
    </source>
</evidence>
<evidence type="ECO:0000313" key="23">
    <source>
        <dbReference type="Proteomes" id="UP000256530"/>
    </source>
</evidence>
<dbReference type="Proteomes" id="UP000175706">
    <property type="component" value="Unassembled WGS sequence"/>
</dbReference>
<dbReference type="EMBL" id="LRPH01000083">
    <property type="protein sequence ID" value="KWU56279.1"/>
    <property type="molecule type" value="Genomic_DNA"/>
</dbReference>
<dbReference type="KEGG" id="bww:bwei_3419"/>
<reference evidence="10 25" key="14">
    <citation type="submission" date="2020-12" db="EMBL/GenBank/DDBJ databases">
        <title>FDA dAtabase for Regulatory Grade micrObial Sequences (FDA-ARGOS): Supporting development and validation of Infectious Disease Dx tests.</title>
        <authorList>
            <person name="Nelson B."/>
            <person name="Plummer A."/>
            <person name="Tallon L."/>
            <person name="Sadzewicz L."/>
            <person name="Zhao X."/>
            <person name="Boylan J."/>
            <person name="Ott S."/>
            <person name="Bowen H."/>
            <person name="Vavikolanu K."/>
            <person name="Mehta A."/>
            <person name="Aluvathingal J."/>
            <person name="Nadendla S."/>
            <person name="Myers T."/>
            <person name="Yan Y."/>
            <person name="Sichtig H."/>
        </authorList>
    </citation>
    <scope>NUCLEOTIDE SEQUENCE [LARGE SCALE GENOMIC DNA]</scope>
    <source>
        <strain evidence="10 25">FDAARGOS_924</strain>
    </source>
</reference>
<accession>A0A084J5U4</accession>
<dbReference type="EMBL" id="MUAI01000002">
    <property type="protein sequence ID" value="OOR08100.1"/>
    <property type="molecule type" value="Genomic_DNA"/>
</dbReference>
<evidence type="ECO:0000313" key="14">
    <source>
        <dbReference type="Proteomes" id="UP000006976"/>
    </source>
</evidence>
<evidence type="ECO:0000313" key="4">
    <source>
        <dbReference type="EMBL" id="KWU56279.1"/>
    </source>
</evidence>
<dbReference type="RefSeq" id="WP_000369740.1">
    <property type="nucleotide sequence ID" value="NZ_CAKJWQ010000006.1"/>
</dbReference>
<gene>
    <name evidence="4" type="ORF">AWW70_23155</name>
    <name evidence="1" type="ORF">B7492_08700</name>
    <name evidence="13" type="ORF">BACI71_30669</name>
    <name evidence="9" type="ORF">BACWE_29600</name>
    <name evidence="2" type="ORF">bcere0026_14210</name>
    <name evidence="7" type="ORF">BW900_06175</name>
    <name evidence="12" type="ORF">BWGO95_01513</name>
    <name evidence="6" type="ORF">BWGOE11_16780</name>
    <name evidence="5" type="ORF">BWGOE8_15910</name>
    <name evidence="11" type="ORF">DET55_12741</name>
    <name evidence="10" type="ORF">I6G81_08505</name>
    <name evidence="3" type="ORF">III_03791</name>
    <name evidence="8" type="ORF">S3E15_02313</name>
</gene>